<dbReference type="Gene3D" id="3.40.50.1820">
    <property type="entry name" value="alpha/beta hydrolase"/>
    <property type="match status" value="1"/>
</dbReference>
<dbReference type="PANTHER" id="PTHR48098">
    <property type="entry name" value="ENTEROCHELIN ESTERASE-RELATED"/>
    <property type="match status" value="1"/>
</dbReference>
<comment type="caution">
    <text evidence="1">The sequence shown here is derived from an EMBL/GenBank/DDBJ whole genome shotgun (WGS) entry which is preliminary data.</text>
</comment>
<sequence length="398" mass="45978">MKKRYLFTTVLMFIVGTLLAQQVKLNSKITVSVHSVNEDVNRSIFIQFPKDYGKVNKRYPLIVLFDAQDQTLYDYTSSAIDRLTWTNDIPEAIFVGIVQNDRSKELNFERYETSSLQFLNFIKNDLINYLSNNYFLNGYYTLIGHSLGGQFATNAMLTYPETFKSVISVSGALNYEEKEKWFRSKVVTKLNYYLSTRPDSVFAKQKYYFSTGDEGFQDSGFKLGALTADSLFVKYKPNSKNWHFDYLKGFNHMTTPLISIPSGLIFVFQDWHFSETLAMDVLMYEKIDPIVAMQKQLDNIKKMYGTEIALPYNAYSQFENFYFVKGELEKASILANKLIKLYPNDDDSYATMADILEKKGDVKGAIKYLKDAQSKSNLAKYADRILRLNSETSTQFRP</sequence>
<organism evidence="1 2">
    <name type="scientific">Mucilaginibacter calamicampi</name>
    <dbReference type="NCBI Taxonomy" id="1302352"/>
    <lineage>
        <taxon>Bacteria</taxon>
        <taxon>Pseudomonadati</taxon>
        <taxon>Bacteroidota</taxon>
        <taxon>Sphingobacteriia</taxon>
        <taxon>Sphingobacteriales</taxon>
        <taxon>Sphingobacteriaceae</taxon>
        <taxon>Mucilaginibacter</taxon>
    </lineage>
</organism>
<dbReference type="SUPFAM" id="SSF53474">
    <property type="entry name" value="alpha/beta-Hydrolases"/>
    <property type="match status" value="1"/>
</dbReference>
<dbReference type="InterPro" id="IPR050583">
    <property type="entry name" value="Mycobacterial_A85_antigen"/>
</dbReference>
<reference evidence="2" key="1">
    <citation type="journal article" date="2019" name="Int. J. Syst. Evol. Microbiol.">
        <title>The Global Catalogue of Microorganisms (GCM) 10K type strain sequencing project: providing services to taxonomists for standard genome sequencing and annotation.</title>
        <authorList>
            <consortium name="The Broad Institute Genomics Platform"/>
            <consortium name="The Broad Institute Genome Sequencing Center for Infectious Disease"/>
            <person name="Wu L."/>
            <person name="Ma J."/>
        </authorList>
    </citation>
    <scope>NUCLEOTIDE SEQUENCE [LARGE SCALE GENOMIC DNA]</scope>
    <source>
        <strain evidence="2">CCUG 63418</strain>
    </source>
</reference>
<dbReference type="Gene3D" id="1.25.40.10">
    <property type="entry name" value="Tetratricopeptide repeat domain"/>
    <property type="match status" value="1"/>
</dbReference>
<keyword evidence="2" id="KW-1185">Reference proteome</keyword>
<dbReference type="Proteomes" id="UP001596958">
    <property type="component" value="Unassembled WGS sequence"/>
</dbReference>
<dbReference type="InterPro" id="IPR029058">
    <property type="entry name" value="AB_hydrolase_fold"/>
</dbReference>
<protein>
    <submittedName>
        <fullName evidence="1">Alpha/beta hydrolase-fold protein</fullName>
    </submittedName>
</protein>
<dbReference type="SUPFAM" id="SSF48452">
    <property type="entry name" value="TPR-like"/>
    <property type="match status" value="1"/>
</dbReference>
<keyword evidence="1" id="KW-0378">Hydrolase</keyword>
<dbReference type="InterPro" id="IPR000801">
    <property type="entry name" value="Esterase-like"/>
</dbReference>
<name>A0ABW2YSC6_9SPHI</name>
<dbReference type="Pfam" id="PF00756">
    <property type="entry name" value="Esterase"/>
    <property type="match status" value="1"/>
</dbReference>
<accession>A0ABW2YSC6</accession>
<gene>
    <name evidence="1" type="ORF">ACFQZS_03650</name>
</gene>
<dbReference type="RefSeq" id="WP_377097395.1">
    <property type="nucleotide sequence ID" value="NZ_JBHTHU010000001.1"/>
</dbReference>
<dbReference type="GO" id="GO:0016787">
    <property type="term" value="F:hydrolase activity"/>
    <property type="evidence" value="ECO:0007669"/>
    <property type="project" value="UniProtKB-KW"/>
</dbReference>
<dbReference type="PANTHER" id="PTHR48098:SF6">
    <property type="entry name" value="FERRI-BACILLIBACTIN ESTERASE BESA"/>
    <property type="match status" value="1"/>
</dbReference>
<proteinExistence type="predicted"/>
<dbReference type="EMBL" id="JBHTHU010000001">
    <property type="protein sequence ID" value="MFD0749222.1"/>
    <property type="molecule type" value="Genomic_DNA"/>
</dbReference>
<dbReference type="InterPro" id="IPR011990">
    <property type="entry name" value="TPR-like_helical_dom_sf"/>
</dbReference>
<evidence type="ECO:0000313" key="1">
    <source>
        <dbReference type="EMBL" id="MFD0749222.1"/>
    </source>
</evidence>
<evidence type="ECO:0000313" key="2">
    <source>
        <dbReference type="Proteomes" id="UP001596958"/>
    </source>
</evidence>